<feature type="binding site" evidence="4">
    <location>
        <position position="193"/>
    </location>
    <ligand>
        <name>substrate</name>
    </ligand>
</feature>
<dbReference type="EMBL" id="VCQT01000045">
    <property type="protein sequence ID" value="TMW10994.1"/>
    <property type="molecule type" value="Genomic_DNA"/>
</dbReference>
<dbReference type="InterPro" id="IPR036291">
    <property type="entry name" value="NAD(P)-bd_dom_sf"/>
</dbReference>
<keyword evidence="3 4" id="KW-0520">NAD</keyword>
<comment type="pathway">
    <text evidence="4 5">Amino-acid biosynthesis; L-homocysteine biosynthesis; L-homocysteine from S-adenosyl-L-homocysteine: step 1/1.</text>
</comment>
<dbReference type="Gene3D" id="3.40.50.720">
    <property type="entry name" value="NAD(P)-binding Rossmann-like Domain"/>
    <property type="match status" value="1"/>
</dbReference>
<evidence type="ECO:0000256" key="2">
    <source>
        <dbReference type="ARBA" id="ARBA00022563"/>
    </source>
</evidence>
<comment type="caution">
    <text evidence="8">The sequence shown here is derived from an EMBL/GenBank/DDBJ whole genome shotgun (WGS) entry which is preliminary data.</text>
</comment>
<feature type="binding site" evidence="4">
    <location>
        <position position="163"/>
    </location>
    <ligand>
        <name>substrate</name>
    </ligand>
</feature>
<accession>A0ABY2XH36</accession>
<feature type="binding site" evidence="4">
    <location>
        <position position="138"/>
    </location>
    <ligand>
        <name>substrate</name>
    </ligand>
</feature>
<dbReference type="PANTHER" id="PTHR23420:SF0">
    <property type="entry name" value="ADENOSYLHOMOCYSTEINASE"/>
    <property type="match status" value="1"/>
</dbReference>
<dbReference type="InterPro" id="IPR015878">
    <property type="entry name" value="Ado_hCys_hydrolase_NAD-bd"/>
</dbReference>
<dbReference type="PROSITE" id="PS00739">
    <property type="entry name" value="ADOHCYASE_2"/>
    <property type="match status" value="1"/>
</dbReference>
<feature type="binding site" evidence="4">
    <location>
        <position position="197"/>
    </location>
    <ligand>
        <name>substrate</name>
    </ligand>
</feature>
<feature type="binding site" evidence="4">
    <location>
        <begin position="164"/>
        <end position="166"/>
    </location>
    <ligand>
        <name>NAD(+)</name>
        <dbReference type="ChEBI" id="CHEBI:57540"/>
    </ligand>
</feature>
<name>A0ABY2XH36_9GAMM</name>
<dbReference type="PIRSF" id="PIRSF001109">
    <property type="entry name" value="Ad_hcy_hydrolase"/>
    <property type="match status" value="1"/>
</dbReference>
<organism evidence="8 9">
    <name type="scientific">Alloalcanivorax gelatiniphagus</name>
    <dbReference type="NCBI Taxonomy" id="1194167"/>
    <lineage>
        <taxon>Bacteria</taxon>
        <taxon>Pseudomonadati</taxon>
        <taxon>Pseudomonadota</taxon>
        <taxon>Gammaproteobacteria</taxon>
        <taxon>Oceanospirillales</taxon>
        <taxon>Alcanivoracaceae</taxon>
        <taxon>Alloalcanivorax</taxon>
    </lineage>
</organism>
<comment type="similarity">
    <text evidence="1 4 6">Belongs to the adenosylhomocysteinase family.</text>
</comment>
<dbReference type="NCBIfam" id="NF004005">
    <property type="entry name" value="PRK05476.2-3"/>
    <property type="match status" value="1"/>
</dbReference>
<feature type="binding site" evidence="4">
    <location>
        <position position="299"/>
    </location>
    <ligand>
        <name>NAD(+)</name>
        <dbReference type="ChEBI" id="CHEBI:57540"/>
    </ligand>
</feature>
<evidence type="ECO:0000313" key="8">
    <source>
        <dbReference type="EMBL" id="TMW10994.1"/>
    </source>
</evidence>
<comment type="cofactor">
    <cofactor evidence="4 5">
        <name>NAD(+)</name>
        <dbReference type="ChEBI" id="CHEBI:57540"/>
    </cofactor>
    <text evidence="4 5">Binds 1 NAD(+) per subunit.</text>
</comment>
<reference evidence="8 9" key="1">
    <citation type="submission" date="2019-05" db="EMBL/GenBank/DDBJ databases">
        <title>Genome of Alcanivorax gelatiniphagus, an oil degrading marine bacteria.</title>
        <authorList>
            <person name="Kwon K.K."/>
        </authorList>
    </citation>
    <scope>NUCLEOTIDE SEQUENCE [LARGE SCALE GENOMIC DNA]</scope>
    <source>
        <strain evidence="8 9">MEBiC 08158</strain>
    </source>
</reference>
<protein>
    <recommendedName>
        <fullName evidence="4">Adenosylhomocysteinase</fullName>
        <ecNumber evidence="4">3.13.2.1</ecNumber>
    </recommendedName>
    <alternativeName>
        <fullName evidence="4">S-adenosyl-L-homocysteine hydrolase</fullName>
        <shortName evidence="4">AdoHcyase</shortName>
    </alternativeName>
</protein>
<dbReference type="Pfam" id="PF00670">
    <property type="entry name" value="AdoHcyase_NAD"/>
    <property type="match status" value="1"/>
</dbReference>
<dbReference type="Gene3D" id="3.40.50.1480">
    <property type="entry name" value="Adenosylhomocysteinase-like"/>
    <property type="match status" value="3"/>
</dbReference>
<dbReference type="PROSITE" id="PS00738">
    <property type="entry name" value="ADOHCYASE_1"/>
    <property type="match status" value="1"/>
</dbReference>
<evidence type="ECO:0000256" key="1">
    <source>
        <dbReference type="ARBA" id="ARBA00007122"/>
    </source>
</evidence>
<gene>
    <name evidence="4" type="primary">ahcY</name>
    <name evidence="8" type="ORF">FGS76_16970</name>
</gene>
<dbReference type="RefSeq" id="WP_138773830.1">
    <property type="nucleotide sequence ID" value="NZ_JBHSSX010000110.1"/>
</dbReference>
<dbReference type="SMART" id="SM00996">
    <property type="entry name" value="AdoHcyase"/>
    <property type="match status" value="1"/>
</dbReference>
<proteinExistence type="inferred from homology"/>
<dbReference type="CDD" id="cd00401">
    <property type="entry name" value="SAHH"/>
    <property type="match status" value="1"/>
</dbReference>
<feature type="binding site" evidence="4">
    <location>
        <position position="368"/>
    </location>
    <ligand>
        <name>NAD(+)</name>
        <dbReference type="ChEBI" id="CHEBI:57540"/>
    </ligand>
</feature>
<dbReference type="HAMAP" id="MF_00563">
    <property type="entry name" value="AdoHcyase"/>
    <property type="match status" value="1"/>
</dbReference>
<evidence type="ECO:0000256" key="5">
    <source>
        <dbReference type="RuleBase" id="RU000548"/>
    </source>
</evidence>
<evidence type="ECO:0000256" key="6">
    <source>
        <dbReference type="RuleBase" id="RU004166"/>
    </source>
</evidence>
<feature type="binding site" evidence="4">
    <location>
        <position position="250"/>
    </location>
    <ligand>
        <name>NAD(+)</name>
        <dbReference type="ChEBI" id="CHEBI:57540"/>
    </ligand>
</feature>
<dbReference type="Proteomes" id="UP000739180">
    <property type="component" value="Unassembled WGS sequence"/>
</dbReference>
<feature type="binding site" evidence="4">
    <location>
        <begin position="227"/>
        <end position="232"/>
    </location>
    <ligand>
        <name>NAD(+)</name>
        <dbReference type="ChEBI" id="CHEBI:57540"/>
    </ligand>
</feature>
<dbReference type="Pfam" id="PF05221">
    <property type="entry name" value="AdoHcyase"/>
    <property type="match status" value="2"/>
</dbReference>
<evidence type="ECO:0000313" key="9">
    <source>
        <dbReference type="Proteomes" id="UP000739180"/>
    </source>
</evidence>
<dbReference type="SUPFAM" id="SSF51735">
    <property type="entry name" value="NAD(P)-binding Rossmann-fold domains"/>
    <property type="match status" value="1"/>
</dbReference>
<feature type="domain" description="S-adenosyl-L-homocysteine hydrolase NAD binding" evidence="7">
    <location>
        <begin position="198"/>
        <end position="374"/>
    </location>
</feature>
<dbReference type="InterPro" id="IPR000043">
    <property type="entry name" value="Adenosylhomocysteinase-like"/>
</dbReference>
<keyword evidence="4" id="KW-0963">Cytoplasm</keyword>
<evidence type="ECO:0000256" key="3">
    <source>
        <dbReference type="ARBA" id="ARBA00023027"/>
    </source>
</evidence>
<comment type="catalytic activity">
    <reaction evidence="4 5">
        <text>S-adenosyl-L-homocysteine + H2O = L-homocysteine + adenosine</text>
        <dbReference type="Rhea" id="RHEA:21708"/>
        <dbReference type="ChEBI" id="CHEBI:15377"/>
        <dbReference type="ChEBI" id="CHEBI:16335"/>
        <dbReference type="ChEBI" id="CHEBI:57856"/>
        <dbReference type="ChEBI" id="CHEBI:58199"/>
        <dbReference type="EC" id="3.13.2.1"/>
    </reaction>
</comment>
<evidence type="ECO:0000259" key="7">
    <source>
        <dbReference type="SMART" id="SM00997"/>
    </source>
</evidence>
<dbReference type="NCBIfam" id="TIGR00936">
    <property type="entry name" value="ahcY"/>
    <property type="match status" value="1"/>
</dbReference>
<dbReference type="EC" id="3.13.2.1" evidence="4"/>
<comment type="function">
    <text evidence="4">May play a key role in the regulation of the intracellular concentration of adenosylhomocysteine.</text>
</comment>
<dbReference type="InterPro" id="IPR020082">
    <property type="entry name" value="S-Ado-L-homoCys_hydrolase_CS"/>
</dbReference>
<feature type="binding site" evidence="4">
    <location>
        <position position="198"/>
    </location>
    <ligand>
        <name>NAD(+)</name>
        <dbReference type="ChEBI" id="CHEBI:57540"/>
    </ligand>
</feature>
<sequence length="462" mass="50994">MNAKAEALQDYKVADISLAKWGRSEIEIAETEMPALMAIRDKYRAEQPLKSARIIGCIHMTIQTAVLIETLKELGAEVRWSSCNIFSTQDHAAAAIAAAGVPVFAWKGETEEEYMWCIEQTCRDGDGNLWEANMILDDGGDLTAYIHDTYPEMLNNIHGITEETTTGVHRLYDMLKKGTLKVPAVNVNDSVTKSKNDNKYGCRHSLNDAIKRATDHLLSGKKALVVGYGDVGKGSAQSLRQEGMIVKITEIDPICAMQACMDGFEVVSAYKDGVNDGSEASVDKALLGNTDLLVTTTGNLNVCDANMLTALKKGAVVCNIGHFDNEVDTAFMRKTWEWEEVKPQVHKVWRDKKNADFLLLLSEGRLVNLGNATGHPSRIMDGSFANQVLAQMYLFDQGYAGHSEAVKEKMLKVEVLPKHLDEEVARYMVQGFGGVITKLTQDQADYIGVGTDGPFKPDHYKY</sequence>
<keyword evidence="4 5" id="KW-0378">Hydrolase</keyword>
<feature type="binding site" evidence="4">
    <location>
        <position position="61"/>
    </location>
    <ligand>
        <name>substrate</name>
    </ligand>
</feature>
<feature type="binding site" evidence="4">
    <location>
        <begin position="320"/>
        <end position="322"/>
    </location>
    <ligand>
        <name>NAD(+)</name>
        <dbReference type="ChEBI" id="CHEBI:57540"/>
    </ligand>
</feature>
<dbReference type="PANTHER" id="PTHR23420">
    <property type="entry name" value="ADENOSYLHOMOCYSTEINASE"/>
    <property type="match status" value="1"/>
</dbReference>
<dbReference type="InterPro" id="IPR042172">
    <property type="entry name" value="Adenosylhomocyst_ase-like_sf"/>
</dbReference>
<keyword evidence="2 4" id="KW-0554">One-carbon metabolism</keyword>
<evidence type="ECO:0000256" key="4">
    <source>
        <dbReference type="HAMAP-Rule" id="MF_00563"/>
    </source>
</evidence>
<dbReference type="SUPFAM" id="SSF52283">
    <property type="entry name" value="Formate/glycerate dehydrogenase catalytic domain-like"/>
    <property type="match status" value="1"/>
</dbReference>
<dbReference type="GO" id="GO:0016787">
    <property type="term" value="F:hydrolase activity"/>
    <property type="evidence" value="ECO:0007669"/>
    <property type="project" value="UniProtKB-KW"/>
</dbReference>
<comment type="subcellular location">
    <subcellularLocation>
        <location evidence="4">Cytoplasm</location>
    </subcellularLocation>
</comment>
<dbReference type="SMART" id="SM00997">
    <property type="entry name" value="AdoHcyase_NAD"/>
    <property type="match status" value="1"/>
</dbReference>
<keyword evidence="9" id="KW-1185">Reference proteome</keyword>